<comment type="caution">
    <text evidence="1">The sequence shown here is derived from an EMBL/GenBank/DDBJ whole genome shotgun (WGS) entry which is preliminary data.</text>
</comment>
<proteinExistence type="predicted"/>
<organism evidence="1 2">
    <name type="scientific">Lactococcus ileimucosae</name>
    <dbReference type="NCBI Taxonomy" id="2941329"/>
    <lineage>
        <taxon>Bacteria</taxon>
        <taxon>Bacillati</taxon>
        <taxon>Bacillota</taxon>
        <taxon>Bacilli</taxon>
        <taxon>Lactobacillales</taxon>
        <taxon>Streptococcaceae</taxon>
        <taxon>Lactococcus</taxon>
    </lineage>
</organism>
<name>A0ABV4D4L1_9LACT</name>
<protein>
    <submittedName>
        <fullName evidence="1">Uncharacterized protein</fullName>
    </submittedName>
</protein>
<dbReference type="Proteomes" id="UP001565283">
    <property type="component" value="Unassembled WGS sequence"/>
</dbReference>
<keyword evidence="2" id="KW-1185">Reference proteome</keyword>
<gene>
    <name evidence="1" type="ORF">AALA52_09530</name>
</gene>
<evidence type="ECO:0000313" key="2">
    <source>
        <dbReference type="Proteomes" id="UP001565283"/>
    </source>
</evidence>
<sequence>MNFDNLKIKSVVFDKEGTTTIIGKSSEEILAYEDSKNILPEIAYYLDGNHDLNEIYLSLKNINIELSKEELKKIIENIFMNNNLLLDNSKSYLLNEIR</sequence>
<dbReference type="RefSeq" id="WP_369948845.1">
    <property type="nucleotide sequence ID" value="NZ_JBCLSH010000051.1"/>
</dbReference>
<dbReference type="EMBL" id="JBCLSH010000051">
    <property type="protein sequence ID" value="MEY8444467.1"/>
    <property type="molecule type" value="Genomic_DNA"/>
</dbReference>
<accession>A0ABV4D4L1</accession>
<evidence type="ECO:0000313" key="1">
    <source>
        <dbReference type="EMBL" id="MEY8444467.1"/>
    </source>
</evidence>
<reference evidence="1 2" key="1">
    <citation type="submission" date="2024-03" db="EMBL/GenBank/DDBJ databases">
        <title>Mouse gut bacterial collection (mGBC) of GemPharmatech.</title>
        <authorList>
            <person name="He Y."/>
            <person name="Dong L."/>
            <person name="Wu D."/>
            <person name="Gao X."/>
            <person name="Lin Z."/>
        </authorList>
    </citation>
    <scope>NUCLEOTIDE SEQUENCE [LARGE SCALE GENOMIC DNA]</scope>
    <source>
        <strain evidence="1 2">61-15</strain>
    </source>
</reference>